<comment type="caution">
    <text evidence="1">The sequence shown here is derived from an EMBL/GenBank/DDBJ whole genome shotgun (WGS) entry which is preliminary data.</text>
</comment>
<name>A0A8T1RZY9_CHESE</name>
<evidence type="ECO:0000313" key="2">
    <source>
        <dbReference type="Proteomes" id="UP000765507"/>
    </source>
</evidence>
<dbReference type="OrthoDB" id="9420366at2759"/>
<gene>
    <name evidence="1" type="ORF">G0U57_002809</name>
</gene>
<dbReference type="EMBL" id="JAHGAV010001359">
    <property type="protein sequence ID" value="KAG6922339.1"/>
    <property type="molecule type" value="Genomic_DNA"/>
</dbReference>
<dbReference type="Proteomes" id="UP000765507">
    <property type="component" value="Unassembled WGS sequence"/>
</dbReference>
<sequence>MNAELRRCFEQALAEFPREPPCVQNNVRMAIRHDHTKPVFVSGQGECEITVSEGDGEPCYEVKEPTVTVYRERLRAHPQRLSVENLESIRGRLESWEVMTTELRCCFDLVLREFPKEPECIQENPRMCLAWDERKLRLLSEDGDCEVSVTCCNGKPSYEVKVKSWAMYQERMHLSEQPLSTENLEGVRREVRGLSGTPEKVKEALNVAVRDFSSEPGCLRENPRLVIECDRGEMAFVSGKRENKVDVCIIDGKVSYSVRTTMWVTFLRMFLKLLPEALLKLIPILAHILQC</sequence>
<evidence type="ECO:0000313" key="1">
    <source>
        <dbReference type="EMBL" id="KAG6922339.1"/>
    </source>
</evidence>
<protein>
    <submittedName>
        <fullName evidence="1">Uncharacterized protein</fullName>
    </submittedName>
</protein>
<reference evidence="1 2" key="1">
    <citation type="journal article" date="2020" name="G3 (Bethesda)">
        <title>Draft Genome of the Common Snapping Turtle, Chelydra serpentina, a Model for Phenotypic Plasticity in Reptiles.</title>
        <authorList>
            <person name="Das D."/>
            <person name="Singh S.K."/>
            <person name="Bierstedt J."/>
            <person name="Erickson A."/>
            <person name="Galli G.L.J."/>
            <person name="Crossley D.A. 2nd"/>
            <person name="Rhen T."/>
        </authorList>
    </citation>
    <scope>NUCLEOTIDE SEQUENCE [LARGE SCALE GENOMIC DNA]</scope>
    <source>
        <strain evidence="1">KW</strain>
    </source>
</reference>
<keyword evidence="2" id="KW-1185">Reference proteome</keyword>
<proteinExistence type="predicted"/>
<dbReference type="AlphaFoldDB" id="A0A8T1RZY9"/>
<organism evidence="1 2">
    <name type="scientific">Chelydra serpentina</name>
    <name type="common">Snapping turtle</name>
    <name type="synonym">Testudo serpentina</name>
    <dbReference type="NCBI Taxonomy" id="8475"/>
    <lineage>
        <taxon>Eukaryota</taxon>
        <taxon>Metazoa</taxon>
        <taxon>Chordata</taxon>
        <taxon>Craniata</taxon>
        <taxon>Vertebrata</taxon>
        <taxon>Euteleostomi</taxon>
        <taxon>Archelosauria</taxon>
        <taxon>Testudinata</taxon>
        <taxon>Testudines</taxon>
        <taxon>Cryptodira</taxon>
        <taxon>Durocryptodira</taxon>
        <taxon>Americhelydia</taxon>
        <taxon>Chelydroidea</taxon>
        <taxon>Chelydridae</taxon>
        <taxon>Chelydra</taxon>
    </lineage>
</organism>
<accession>A0A8T1RZY9</accession>